<feature type="domain" description="NACHT" evidence="3">
    <location>
        <begin position="103"/>
        <end position="256"/>
    </location>
</feature>
<sequence>MDLQGNSPRMFEGSREFSISGATFQNAGRDIITIGNVEYRGLSELSRFTSSSAFYDAEARFPPPLCHPGTREEVLSILRCWVSPIASRAPNESRIDIVEDLPSLYWLCGLEGAGKSAVAQTLAESYARSTTLAATFFFGRSDSSRNNPQRLFTTIAFQLAVALPKLRAVIESVIINNPAVLTSSIETQFDQLILRPCSQVFQEAELTSDAPSLIIIDGLDECSGPIDQRRILSAIGKGVGEPERIFPFKFLITSRPEPHIREAFNSVVPFYRRMHLEPTLKASIRGFIYILICFIWGNFLFYRFSEALGIPRPNPIINSISGTVKVALKPLLKSLAELTIYVQ</sequence>
<dbReference type="Proteomes" id="UP000772434">
    <property type="component" value="Unassembled WGS sequence"/>
</dbReference>
<comment type="caution">
    <text evidence="4">The sequence shown here is derived from an EMBL/GenBank/DDBJ whole genome shotgun (WGS) entry which is preliminary data.</text>
</comment>
<protein>
    <recommendedName>
        <fullName evidence="3">NACHT domain-containing protein</fullName>
    </recommendedName>
</protein>
<dbReference type="AlphaFoldDB" id="A0A9P5UAQ7"/>
<evidence type="ECO:0000313" key="4">
    <source>
        <dbReference type="EMBL" id="KAF9071328.1"/>
    </source>
</evidence>
<keyword evidence="2" id="KW-0812">Transmembrane</keyword>
<evidence type="ECO:0000256" key="2">
    <source>
        <dbReference type="SAM" id="Phobius"/>
    </source>
</evidence>
<keyword evidence="1" id="KW-0677">Repeat</keyword>
<organism evidence="4 5">
    <name type="scientific">Rhodocollybia butyracea</name>
    <dbReference type="NCBI Taxonomy" id="206335"/>
    <lineage>
        <taxon>Eukaryota</taxon>
        <taxon>Fungi</taxon>
        <taxon>Dikarya</taxon>
        <taxon>Basidiomycota</taxon>
        <taxon>Agaricomycotina</taxon>
        <taxon>Agaricomycetes</taxon>
        <taxon>Agaricomycetidae</taxon>
        <taxon>Agaricales</taxon>
        <taxon>Marasmiineae</taxon>
        <taxon>Omphalotaceae</taxon>
        <taxon>Rhodocollybia</taxon>
    </lineage>
</organism>
<name>A0A9P5UAQ7_9AGAR</name>
<dbReference type="SUPFAM" id="SSF52540">
    <property type="entry name" value="P-loop containing nucleoside triphosphate hydrolases"/>
    <property type="match status" value="1"/>
</dbReference>
<dbReference type="OrthoDB" id="5967843at2759"/>
<proteinExistence type="predicted"/>
<evidence type="ECO:0000259" key="3">
    <source>
        <dbReference type="PROSITE" id="PS50837"/>
    </source>
</evidence>
<dbReference type="InterPro" id="IPR027417">
    <property type="entry name" value="P-loop_NTPase"/>
</dbReference>
<reference evidence="4" key="1">
    <citation type="submission" date="2020-11" db="EMBL/GenBank/DDBJ databases">
        <authorList>
            <consortium name="DOE Joint Genome Institute"/>
            <person name="Ahrendt S."/>
            <person name="Riley R."/>
            <person name="Andreopoulos W."/>
            <person name="Labutti K."/>
            <person name="Pangilinan J."/>
            <person name="Ruiz-Duenas F.J."/>
            <person name="Barrasa J.M."/>
            <person name="Sanchez-Garcia M."/>
            <person name="Camarero S."/>
            <person name="Miyauchi S."/>
            <person name="Serrano A."/>
            <person name="Linde D."/>
            <person name="Babiker R."/>
            <person name="Drula E."/>
            <person name="Ayuso-Fernandez I."/>
            <person name="Pacheco R."/>
            <person name="Padilla G."/>
            <person name="Ferreira P."/>
            <person name="Barriuso J."/>
            <person name="Kellner H."/>
            <person name="Castanera R."/>
            <person name="Alfaro M."/>
            <person name="Ramirez L."/>
            <person name="Pisabarro A.G."/>
            <person name="Kuo A."/>
            <person name="Tritt A."/>
            <person name="Lipzen A."/>
            <person name="He G."/>
            <person name="Yan M."/>
            <person name="Ng V."/>
            <person name="Cullen D."/>
            <person name="Martin F."/>
            <person name="Rosso M.-N."/>
            <person name="Henrissat B."/>
            <person name="Hibbett D."/>
            <person name="Martinez A.T."/>
            <person name="Grigoriev I.V."/>
        </authorList>
    </citation>
    <scope>NUCLEOTIDE SEQUENCE</scope>
    <source>
        <strain evidence="4">AH 40177</strain>
    </source>
</reference>
<dbReference type="Pfam" id="PF24883">
    <property type="entry name" value="NPHP3_N"/>
    <property type="match status" value="1"/>
</dbReference>
<dbReference type="EMBL" id="JADNRY010000033">
    <property type="protein sequence ID" value="KAF9071328.1"/>
    <property type="molecule type" value="Genomic_DNA"/>
</dbReference>
<evidence type="ECO:0000313" key="5">
    <source>
        <dbReference type="Proteomes" id="UP000772434"/>
    </source>
</evidence>
<keyword evidence="2" id="KW-0472">Membrane</keyword>
<keyword evidence="2" id="KW-1133">Transmembrane helix</keyword>
<dbReference type="PROSITE" id="PS50837">
    <property type="entry name" value="NACHT"/>
    <property type="match status" value="1"/>
</dbReference>
<accession>A0A9P5UAQ7</accession>
<dbReference type="InterPro" id="IPR056884">
    <property type="entry name" value="NPHP3-like_N"/>
</dbReference>
<feature type="transmembrane region" description="Helical" evidence="2">
    <location>
        <begin position="282"/>
        <end position="302"/>
    </location>
</feature>
<dbReference type="Gene3D" id="3.40.50.300">
    <property type="entry name" value="P-loop containing nucleotide triphosphate hydrolases"/>
    <property type="match status" value="1"/>
</dbReference>
<evidence type="ECO:0000256" key="1">
    <source>
        <dbReference type="ARBA" id="ARBA00022737"/>
    </source>
</evidence>
<gene>
    <name evidence="4" type="ORF">BDP27DRAFT_1291520</name>
</gene>
<dbReference type="InterPro" id="IPR007111">
    <property type="entry name" value="NACHT_NTPase"/>
</dbReference>
<keyword evidence="5" id="KW-1185">Reference proteome</keyword>
<dbReference type="PANTHER" id="PTHR10039">
    <property type="entry name" value="AMELOGENIN"/>
    <property type="match status" value="1"/>
</dbReference>